<evidence type="ECO:0000256" key="2">
    <source>
        <dbReference type="ARBA" id="ARBA00004496"/>
    </source>
</evidence>
<evidence type="ECO:0000256" key="7">
    <source>
        <dbReference type="ARBA" id="ARBA00023102"/>
    </source>
</evidence>
<protein>
    <recommendedName>
        <fullName evidence="9 11">1-(5-phosphoribosyl)-5-[(5-phosphoribosylamino)methylideneamino] imidazole-4-carboxamide isomerase</fullName>
        <ecNumber evidence="9 11">5.3.1.16</ecNumber>
    </recommendedName>
    <alternativeName>
        <fullName evidence="9">Phosphoribosylformimino-5-aminoimidazole carboxamide ribotide isomerase</fullName>
    </alternativeName>
</protein>
<evidence type="ECO:0000256" key="11">
    <source>
        <dbReference type="RuleBase" id="RU003658"/>
    </source>
</evidence>
<dbReference type="InterPro" id="IPR011060">
    <property type="entry name" value="RibuloseP-bd_barrel"/>
</dbReference>
<evidence type="ECO:0000256" key="3">
    <source>
        <dbReference type="ARBA" id="ARBA00005133"/>
    </source>
</evidence>
<dbReference type="FunFam" id="3.20.20.70:FF:000009">
    <property type="entry name" value="1-(5-phosphoribosyl)-5-[(5-phosphoribosylamino)methylideneamino] imidazole-4-carboxamide isomerase"/>
    <property type="match status" value="1"/>
</dbReference>
<dbReference type="Proteomes" id="UP000229401">
    <property type="component" value="Unassembled WGS sequence"/>
</dbReference>
<comment type="catalytic activity">
    <reaction evidence="1 9 11">
        <text>1-(5-phospho-beta-D-ribosyl)-5-[(5-phospho-beta-D-ribosylamino)methylideneamino]imidazole-4-carboxamide = 5-[(5-phospho-1-deoxy-D-ribulos-1-ylimino)methylamino]-1-(5-phospho-beta-D-ribosyl)imidazole-4-carboxamide</text>
        <dbReference type="Rhea" id="RHEA:15469"/>
        <dbReference type="ChEBI" id="CHEBI:58435"/>
        <dbReference type="ChEBI" id="CHEBI:58525"/>
        <dbReference type="EC" id="5.3.1.16"/>
    </reaction>
</comment>
<dbReference type="PANTHER" id="PTHR43090">
    <property type="entry name" value="1-(5-PHOSPHORIBOSYL)-5-[(5-PHOSPHORIBOSYLAMINO)METHYLIDENEAMINO] IMIDAZOLE-4-CARBOXAMIDE ISOMERASE"/>
    <property type="match status" value="1"/>
</dbReference>
<dbReference type="SUPFAM" id="SSF51366">
    <property type="entry name" value="Ribulose-phoshate binding barrel"/>
    <property type="match status" value="1"/>
</dbReference>
<reference evidence="13" key="1">
    <citation type="submission" date="2017-09" db="EMBL/GenBank/DDBJ databases">
        <title>Depth-based differentiation of microbial function through sediment-hosted aquifers and enrichment of novel symbionts in the deep terrestrial subsurface.</title>
        <authorList>
            <person name="Probst A.J."/>
            <person name="Ladd B."/>
            <person name="Jarett J.K."/>
            <person name="Geller-Mcgrath D.E."/>
            <person name="Sieber C.M.K."/>
            <person name="Emerson J.B."/>
            <person name="Anantharaman K."/>
            <person name="Thomas B.C."/>
            <person name="Malmstrom R."/>
            <person name="Stieglmeier M."/>
            <person name="Klingl A."/>
            <person name="Woyke T."/>
            <person name="Ryan C.M."/>
            <person name="Banfield J.F."/>
        </authorList>
    </citation>
    <scope>NUCLEOTIDE SEQUENCE [LARGE SCALE GENOMIC DNA]</scope>
</reference>
<dbReference type="InterPro" id="IPR044524">
    <property type="entry name" value="Isoase_HisA-like"/>
</dbReference>
<evidence type="ECO:0000256" key="1">
    <source>
        <dbReference type="ARBA" id="ARBA00000901"/>
    </source>
</evidence>
<dbReference type="Gene3D" id="3.20.20.70">
    <property type="entry name" value="Aldolase class I"/>
    <property type="match status" value="1"/>
</dbReference>
<dbReference type="UniPathway" id="UPA00031">
    <property type="reaction ID" value="UER00009"/>
</dbReference>
<dbReference type="AlphaFoldDB" id="A0A2M7QKV6"/>
<dbReference type="InterPro" id="IPR006062">
    <property type="entry name" value="His_biosynth"/>
</dbReference>
<sequence length="237" mass="26673">MQIIPAIDIKNGKCVRLFQGDYDKETIYSSNPIEIALKWKNQGAKMIHIVDLDGAKSGKPENIQIIQEIIKETKIPIQVGGGIRNLVSIYRYIEADIFKIILGTIALENKKFLETVINKFKSKMIVSLDSKNGILMKKGWLRKSSWNLIPTIKQLEEVGVNTIIYTDTTVDGTLTQPNYNVIENIRKNTKLKLIIAGGISSIEQIEKLKKMKVDGVIIGKALYEGKINLKEVIKYVG</sequence>
<name>A0A2M7QKV6_9BACT</name>
<accession>A0A2M7QKV6</accession>
<evidence type="ECO:0000256" key="9">
    <source>
        <dbReference type="HAMAP-Rule" id="MF_01014"/>
    </source>
</evidence>
<evidence type="ECO:0000256" key="10">
    <source>
        <dbReference type="RuleBase" id="RU003657"/>
    </source>
</evidence>
<proteinExistence type="inferred from homology"/>
<dbReference type="PANTHER" id="PTHR43090:SF2">
    <property type="entry name" value="1-(5-PHOSPHORIBOSYL)-5-[(5-PHOSPHORIBOSYLAMINO)METHYLIDENEAMINO] IMIDAZOLE-4-CARBOXAMIDE ISOMERASE"/>
    <property type="match status" value="1"/>
</dbReference>
<evidence type="ECO:0000313" key="12">
    <source>
        <dbReference type="EMBL" id="PIY72586.1"/>
    </source>
</evidence>
<dbReference type="Pfam" id="PF00977">
    <property type="entry name" value="His_biosynth"/>
    <property type="match status" value="1"/>
</dbReference>
<evidence type="ECO:0000256" key="8">
    <source>
        <dbReference type="ARBA" id="ARBA00023235"/>
    </source>
</evidence>
<evidence type="ECO:0000313" key="13">
    <source>
        <dbReference type="Proteomes" id="UP000229401"/>
    </source>
</evidence>
<dbReference type="InterPro" id="IPR006063">
    <property type="entry name" value="HisA_bact_arch"/>
</dbReference>
<dbReference type="GO" id="GO:0003949">
    <property type="term" value="F:1-(5-phosphoribosyl)-5-[(5-phosphoribosylamino)methylideneamino]imidazole-4-carboxamide isomerase activity"/>
    <property type="evidence" value="ECO:0007669"/>
    <property type="project" value="UniProtKB-UniRule"/>
</dbReference>
<keyword evidence="8 9" id="KW-0413">Isomerase</keyword>
<feature type="active site" description="Proton donor" evidence="9">
    <location>
        <position position="129"/>
    </location>
</feature>
<dbReference type="EMBL" id="PFLI01000007">
    <property type="protein sequence ID" value="PIY72586.1"/>
    <property type="molecule type" value="Genomic_DNA"/>
</dbReference>
<keyword evidence="6 9" id="KW-0028">Amino-acid biosynthesis</keyword>
<gene>
    <name evidence="9 12" type="primary">hisA</name>
    <name evidence="12" type="ORF">COY87_00205</name>
</gene>
<comment type="similarity">
    <text evidence="4 9 10">Belongs to the HisA/HisF family.</text>
</comment>
<keyword evidence="5 9" id="KW-0963">Cytoplasm</keyword>
<dbReference type="HAMAP" id="MF_01014">
    <property type="entry name" value="HisA"/>
    <property type="match status" value="1"/>
</dbReference>
<organism evidence="12 13">
    <name type="scientific">Candidatus Roizmanbacteria bacterium CG_4_10_14_0_8_um_filter_33_9</name>
    <dbReference type="NCBI Taxonomy" id="1974826"/>
    <lineage>
        <taxon>Bacteria</taxon>
        <taxon>Candidatus Roizmaniibacteriota</taxon>
    </lineage>
</organism>
<keyword evidence="7 9" id="KW-0368">Histidine biosynthesis</keyword>
<dbReference type="InterPro" id="IPR013785">
    <property type="entry name" value="Aldolase_TIM"/>
</dbReference>
<dbReference type="GO" id="GO:0000105">
    <property type="term" value="P:L-histidine biosynthetic process"/>
    <property type="evidence" value="ECO:0007669"/>
    <property type="project" value="UniProtKB-UniRule"/>
</dbReference>
<comment type="pathway">
    <text evidence="3 9 11">Amino-acid biosynthesis; L-histidine biosynthesis; L-histidine from 5-phospho-alpha-D-ribose 1-diphosphate: step 4/9.</text>
</comment>
<evidence type="ECO:0000256" key="6">
    <source>
        <dbReference type="ARBA" id="ARBA00022605"/>
    </source>
</evidence>
<comment type="subcellular location">
    <subcellularLocation>
        <location evidence="2 9 11">Cytoplasm</location>
    </subcellularLocation>
</comment>
<evidence type="ECO:0000256" key="4">
    <source>
        <dbReference type="ARBA" id="ARBA00009667"/>
    </source>
</evidence>
<dbReference type="GO" id="GO:0005737">
    <property type="term" value="C:cytoplasm"/>
    <property type="evidence" value="ECO:0007669"/>
    <property type="project" value="UniProtKB-SubCell"/>
</dbReference>
<dbReference type="EC" id="5.3.1.16" evidence="9 11"/>
<evidence type="ECO:0000256" key="5">
    <source>
        <dbReference type="ARBA" id="ARBA00022490"/>
    </source>
</evidence>
<feature type="active site" description="Proton acceptor" evidence="9">
    <location>
        <position position="8"/>
    </location>
</feature>
<dbReference type="GO" id="GO:0000162">
    <property type="term" value="P:L-tryptophan biosynthetic process"/>
    <property type="evidence" value="ECO:0007669"/>
    <property type="project" value="TreeGrafter"/>
</dbReference>
<comment type="caution">
    <text evidence="12">The sequence shown here is derived from an EMBL/GenBank/DDBJ whole genome shotgun (WGS) entry which is preliminary data.</text>
</comment>
<dbReference type="NCBIfam" id="TIGR00007">
    <property type="entry name" value="1-(5-phosphoribosyl)-5-[(5-phosphoribosylamino)methylideneamino]imidazole-4-carboxamide isomerase"/>
    <property type="match status" value="1"/>
</dbReference>
<dbReference type="InterPro" id="IPR023016">
    <property type="entry name" value="HisA/PriA"/>
</dbReference>
<dbReference type="CDD" id="cd04732">
    <property type="entry name" value="HisA"/>
    <property type="match status" value="1"/>
</dbReference>